<proteinExistence type="predicted"/>
<reference evidence="1 2" key="1">
    <citation type="submission" date="2017-04" db="EMBL/GenBank/DDBJ databases">
        <title>Draft genome sequence of Zooshikella ganghwensis VG4 isolated from Red Sea sediments.</title>
        <authorList>
            <person name="Rehman Z."/>
            <person name="Alam I."/>
            <person name="Kamau A."/>
            <person name="Bajic V."/>
            <person name="Leiknes T."/>
        </authorList>
    </citation>
    <scope>NUCLEOTIDE SEQUENCE [LARGE SCALE GENOMIC DNA]</scope>
    <source>
        <strain evidence="1 2">VG4</strain>
    </source>
</reference>
<dbReference type="AlphaFoldDB" id="A0A4P9VLL2"/>
<organism evidence="1 2">
    <name type="scientific">Zooshikella ganghwensis</name>
    <dbReference type="NCBI Taxonomy" id="202772"/>
    <lineage>
        <taxon>Bacteria</taxon>
        <taxon>Pseudomonadati</taxon>
        <taxon>Pseudomonadota</taxon>
        <taxon>Gammaproteobacteria</taxon>
        <taxon>Oceanospirillales</taxon>
        <taxon>Zooshikellaceae</taxon>
        <taxon>Zooshikella</taxon>
    </lineage>
</organism>
<dbReference type="RefSeq" id="WP_094786974.1">
    <property type="nucleotide sequence ID" value="NZ_NDXW01000001.1"/>
</dbReference>
<keyword evidence="2" id="KW-1185">Reference proteome</keyword>
<evidence type="ECO:0000313" key="2">
    <source>
        <dbReference type="Proteomes" id="UP000257039"/>
    </source>
</evidence>
<accession>A0A4P9VLL2</accession>
<sequence length="72" mass="8470">MKRECRLIKAFGKNEVGLADMPNKISGIKVSRIVIGEDTGCSWCFPHGYETYNSHYANYQRSWKKQRKTKWK</sequence>
<protein>
    <submittedName>
        <fullName evidence="1">Phosphate ABC transporter substrate-binding protein</fullName>
    </submittedName>
</protein>
<comment type="caution">
    <text evidence="1">The sequence shown here is derived from an EMBL/GenBank/DDBJ whole genome shotgun (WGS) entry which is preliminary data.</text>
</comment>
<evidence type="ECO:0000313" key="1">
    <source>
        <dbReference type="EMBL" id="RDH43706.1"/>
    </source>
</evidence>
<gene>
    <name evidence="1" type="ORF">B9G39_09785</name>
</gene>
<name>A0A4P9VLL2_9GAMM</name>
<dbReference type="EMBL" id="NDXW01000001">
    <property type="protein sequence ID" value="RDH43706.1"/>
    <property type="molecule type" value="Genomic_DNA"/>
</dbReference>
<dbReference type="Proteomes" id="UP000257039">
    <property type="component" value="Unassembled WGS sequence"/>
</dbReference>